<feature type="non-terminal residue" evidence="1">
    <location>
        <position position="46"/>
    </location>
</feature>
<evidence type="ECO:0000313" key="1">
    <source>
        <dbReference type="EMBL" id="VEN34567.1"/>
    </source>
</evidence>
<proteinExistence type="predicted"/>
<reference evidence="1 2" key="1">
    <citation type="submission" date="2019-01" db="EMBL/GenBank/DDBJ databases">
        <authorList>
            <person name="Sayadi A."/>
        </authorList>
    </citation>
    <scope>NUCLEOTIDE SEQUENCE [LARGE SCALE GENOMIC DNA]</scope>
</reference>
<evidence type="ECO:0000313" key="2">
    <source>
        <dbReference type="Proteomes" id="UP000410492"/>
    </source>
</evidence>
<dbReference type="Proteomes" id="UP000410492">
    <property type="component" value="Unassembled WGS sequence"/>
</dbReference>
<accession>A0A653BG58</accession>
<protein>
    <submittedName>
        <fullName evidence="1">Uncharacterized protein</fullName>
    </submittedName>
</protein>
<gene>
    <name evidence="1" type="ORF">CALMAC_LOCUS713</name>
</gene>
<name>A0A653BG58_CALMS</name>
<dbReference type="AlphaFoldDB" id="A0A653BG58"/>
<organism evidence="1 2">
    <name type="scientific">Callosobruchus maculatus</name>
    <name type="common">Southern cowpea weevil</name>
    <name type="synonym">Pulse bruchid</name>
    <dbReference type="NCBI Taxonomy" id="64391"/>
    <lineage>
        <taxon>Eukaryota</taxon>
        <taxon>Metazoa</taxon>
        <taxon>Ecdysozoa</taxon>
        <taxon>Arthropoda</taxon>
        <taxon>Hexapoda</taxon>
        <taxon>Insecta</taxon>
        <taxon>Pterygota</taxon>
        <taxon>Neoptera</taxon>
        <taxon>Endopterygota</taxon>
        <taxon>Coleoptera</taxon>
        <taxon>Polyphaga</taxon>
        <taxon>Cucujiformia</taxon>
        <taxon>Chrysomeloidea</taxon>
        <taxon>Chrysomelidae</taxon>
        <taxon>Bruchinae</taxon>
        <taxon>Bruchini</taxon>
        <taxon>Callosobruchus</taxon>
    </lineage>
</organism>
<keyword evidence="2" id="KW-1185">Reference proteome</keyword>
<dbReference type="EMBL" id="CAACVG010000794">
    <property type="protein sequence ID" value="VEN34567.1"/>
    <property type="molecule type" value="Genomic_DNA"/>
</dbReference>
<sequence>MPRLGSSPVDLLGSCHASSWFFSPRIFSVVAMPRLGSSPLGRLGSS</sequence>